<proteinExistence type="predicted"/>
<dbReference type="SUPFAM" id="SSF48464">
    <property type="entry name" value="ENTH/VHS domain"/>
    <property type="match status" value="1"/>
</dbReference>
<organism evidence="2 3">
    <name type="scientific">Nosema bombycis (strain CQ1 / CVCC 102059)</name>
    <name type="common">Microsporidian parasite</name>
    <name type="synonym">Pebrine of silkworm</name>
    <dbReference type="NCBI Taxonomy" id="578461"/>
    <lineage>
        <taxon>Eukaryota</taxon>
        <taxon>Fungi</taxon>
        <taxon>Fungi incertae sedis</taxon>
        <taxon>Microsporidia</taxon>
        <taxon>Nosematidae</taxon>
        <taxon>Nosema</taxon>
    </lineage>
</organism>
<dbReference type="InterPro" id="IPR008942">
    <property type="entry name" value="ENTH_VHS"/>
</dbReference>
<dbReference type="Proteomes" id="UP000016927">
    <property type="component" value="Unassembled WGS sequence"/>
</dbReference>
<keyword evidence="3" id="KW-1185">Reference proteome</keyword>
<name>R0KP84_NOSB1</name>
<feature type="domain" description="CID" evidence="1">
    <location>
        <begin position="1"/>
        <end position="140"/>
    </location>
</feature>
<dbReference type="Gene3D" id="1.25.40.90">
    <property type="match status" value="1"/>
</dbReference>
<dbReference type="InterPro" id="IPR006569">
    <property type="entry name" value="CID_dom"/>
</dbReference>
<dbReference type="OrthoDB" id="10069473at2759"/>
<dbReference type="AlphaFoldDB" id="R0KP84"/>
<dbReference type="STRING" id="578461.R0KP84"/>
<dbReference type="SMART" id="SM00582">
    <property type="entry name" value="RPR"/>
    <property type="match status" value="1"/>
</dbReference>
<evidence type="ECO:0000259" key="1">
    <source>
        <dbReference type="PROSITE" id="PS51391"/>
    </source>
</evidence>
<accession>R0KP84</accession>
<dbReference type="HOGENOM" id="CLU_136889_0_0_1"/>
<reference evidence="2 3" key="1">
    <citation type="journal article" date="2013" name="BMC Genomics">
        <title>Comparative genomics of parasitic silkworm microsporidia reveal an association between genome expansion and host adaptation.</title>
        <authorList>
            <person name="Pan G."/>
            <person name="Xu J."/>
            <person name="Li T."/>
            <person name="Xia Q."/>
            <person name="Liu S.L."/>
            <person name="Zhang G."/>
            <person name="Li S."/>
            <person name="Li C."/>
            <person name="Liu H."/>
            <person name="Yang L."/>
            <person name="Liu T."/>
            <person name="Zhang X."/>
            <person name="Wu Z."/>
            <person name="Fan W."/>
            <person name="Dang X."/>
            <person name="Xiang H."/>
            <person name="Tao M."/>
            <person name="Li Y."/>
            <person name="Hu J."/>
            <person name="Li Z."/>
            <person name="Lin L."/>
            <person name="Luo J."/>
            <person name="Geng L."/>
            <person name="Wang L."/>
            <person name="Long M."/>
            <person name="Wan Y."/>
            <person name="He N."/>
            <person name="Zhang Z."/>
            <person name="Lu C."/>
            <person name="Keeling P.J."/>
            <person name="Wang J."/>
            <person name="Xiang Z."/>
            <person name="Zhou Z."/>
        </authorList>
    </citation>
    <scope>NUCLEOTIDE SEQUENCE [LARGE SCALE GENOMIC DNA]</scope>
    <source>
        <strain evidence="3">CQ1 / CVCC 102059</strain>
    </source>
</reference>
<dbReference type="Pfam" id="PF04818">
    <property type="entry name" value="CID"/>
    <property type="match status" value="1"/>
</dbReference>
<evidence type="ECO:0000313" key="2">
    <source>
        <dbReference type="EMBL" id="EOB11992.1"/>
    </source>
</evidence>
<sequence length="171" mass="20534">MFLFSKDYFLKQLKQLSPTEEQIKTLGLYIKTFKEEYKNIMEAFEYVYNSSNSHHKLIMLYLANEILQTDKSYDTDSLQLKKELREFIQKTFGKSKAEAKKHQPLYKKYCDLENVWEERSVINIDKSFCKEELFIEIDNCDGNRRLIIDILKIYLDKLIKEDEENSLEKSL</sequence>
<dbReference type="EMBL" id="KB909506">
    <property type="protein sequence ID" value="EOB11992.1"/>
    <property type="molecule type" value="Genomic_DNA"/>
</dbReference>
<dbReference type="VEuPathDB" id="MicrosporidiaDB:NBO_599g0003"/>
<protein>
    <recommendedName>
        <fullName evidence="1">CID domain-containing protein</fullName>
    </recommendedName>
</protein>
<dbReference type="PROSITE" id="PS51391">
    <property type="entry name" value="CID"/>
    <property type="match status" value="1"/>
</dbReference>
<gene>
    <name evidence="2" type="ORF">NBO_599g0003</name>
</gene>
<dbReference type="OMA" id="HKLNIFY"/>
<evidence type="ECO:0000313" key="3">
    <source>
        <dbReference type="Proteomes" id="UP000016927"/>
    </source>
</evidence>